<name>A0A1G6WS74_9SPHI</name>
<organism evidence="3 4">
    <name type="scientific">Mucilaginibacter pineti</name>
    <dbReference type="NCBI Taxonomy" id="1391627"/>
    <lineage>
        <taxon>Bacteria</taxon>
        <taxon>Pseudomonadati</taxon>
        <taxon>Bacteroidota</taxon>
        <taxon>Sphingobacteriia</taxon>
        <taxon>Sphingobacteriales</taxon>
        <taxon>Sphingobacteriaceae</taxon>
        <taxon>Mucilaginibacter</taxon>
    </lineage>
</organism>
<evidence type="ECO:0000313" key="3">
    <source>
        <dbReference type="EMBL" id="SDD68770.1"/>
    </source>
</evidence>
<keyword evidence="4" id="KW-1185">Reference proteome</keyword>
<dbReference type="PANTHER" id="PTHR11236">
    <property type="entry name" value="AMINOBENZOATE/ANTHRANILATE SYNTHASE"/>
    <property type="match status" value="1"/>
</dbReference>
<dbReference type="RefSeq" id="WP_317039750.1">
    <property type="nucleotide sequence ID" value="NZ_FNAI01000002.1"/>
</dbReference>
<dbReference type="GO" id="GO:0000162">
    <property type="term" value="P:L-tryptophan biosynthetic process"/>
    <property type="evidence" value="ECO:0007669"/>
    <property type="project" value="TreeGrafter"/>
</dbReference>
<feature type="domain" description="Anthranilate synthase component I N-terminal" evidence="2">
    <location>
        <begin position="74"/>
        <end position="113"/>
    </location>
</feature>
<dbReference type="GO" id="GO:0046820">
    <property type="term" value="F:4-amino-4-deoxychorismate synthase activity"/>
    <property type="evidence" value="ECO:0007669"/>
    <property type="project" value="TreeGrafter"/>
</dbReference>
<dbReference type="PANTHER" id="PTHR11236:SF18">
    <property type="entry name" value="AMINODEOXYCHORISMATE SYNTHASE"/>
    <property type="match status" value="1"/>
</dbReference>
<accession>A0A1G6WS74</accession>
<dbReference type="STRING" id="1391627.SAMN05216464_102281"/>
<protein>
    <submittedName>
        <fullName evidence="3">Para-aminobenzoate synthetase component 1</fullName>
    </submittedName>
</protein>
<dbReference type="SUPFAM" id="SSF56322">
    <property type="entry name" value="ADC synthase"/>
    <property type="match status" value="1"/>
</dbReference>
<gene>
    <name evidence="3" type="ORF">SAMN05216464_102281</name>
</gene>
<dbReference type="GO" id="GO:0005737">
    <property type="term" value="C:cytoplasm"/>
    <property type="evidence" value="ECO:0007669"/>
    <property type="project" value="TreeGrafter"/>
</dbReference>
<dbReference type="Pfam" id="PF00425">
    <property type="entry name" value="Chorismate_bind"/>
    <property type="match status" value="1"/>
</dbReference>
<dbReference type="InterPro" id="IPR019999">
    <property type="entry name" value="Anth_synth_I-like"/>
</dbReference>
<dbReference type="AlphaFoldDB" id="A0A1G6WS74"/>
<dbReference type="GO" id="GO:0008153">
    <property type="term" value="P:4-aminobenzoate biosynthetic process"/>
    <property type="evidence" value="ECO:0007669"/>
    <property type="project" value="TreeGrafter"/>
</dbReference>
<reference evidence="3 4" key="1">
    <citation type="submission" date="2016-10" db="EMBL/GenBank/DDBJ databases">
        <authorList>
            <person name="de Groot N.N."/>
        </authorList>
    </citation>
    <scope>NUCLEOTIDE SEQUENCE [LARGE SCALE GENOMIC DNA]</scope>
    <source>
        <strain evidence="3 4">47C3B</strain>
    </source>
</reference>
<dbReference type="InterPro" id="IPR015890">
    <property type="entry name" value="Chorismate_C"/>
</dbReference>
<feature type="domain" description="Chorismate-utilising enzyme C-terminal" evidence="1">
    <location>
        <begin position="168"/>
        <end position="424"/>
    </location>
</feature>
<evidence type="ECO:0000259" key="1">
    <source>
        <dbReference type="Pfam" id="PF00425"/>
    </source>
</evidence>
<dbReference type="Gene3D" id="3.60.120.10">
    <property type="entry name" value="Anthranilate synthase"/>
    <property type="match status" value="1"/>
</dbReference>
<evidence type="ECO:0000313" key="4">
    <source>
        <dbReference type="Proteomes" id="UP000199072"/>
    </source>
</evidence>
<dbReference type="InterPro" id="IPR006805">
    <property type="entry name" value="Anth_synth_I_N"/>
</dbReference>
<dbReference type="Pfam" id="PF04715">
    <property type="entry name" value="Anth_synt_I_N"/>
    <property type="match status" value="1"/>
</dbReference>
<sequence>MTITPPNISIFKQKALQWASVFDAVCYLDSNEFTDPYSKFDTLIAVGARAEVTAYTGDAFEQLETFRKDNPGWITGFFEYDLKNEVEKLSSQNPDGLEFPDLYFFAPQYLIVIKGETVEIIADDPQQMLELIEHSSVAVSSASVAVSDPSVAVSSPSVGVSLQSRFGRQEYVDTVEEIRGHINRGDIYVTNFCQEFFADGMQINPLTIFFQLNQISPNPFATFFKWKNNYIMGASPERFLAKRGSKLISQPIKGTAKREADSQTDELVKQELRNHPKELQENVMIVDLVRNDLTKSAKQGTVKTEDLFGIYSFRHVHQMISTVVCELRDELSAVQAIKNSFPMGSMTGAPKVSAMQLMEHYERSRRGVYSGAVGYFSPDDDFDFNVVIRTLLYNSVTGYLSFHVGSAITYHAEAEKEYEECLLKAKAILEVLGGVL</sequence>
<dbReference type="EMBL" id="FNAI01000002">
    <property type="protein sequence ID" value="SDD68770.1"/>
    <property type="molecule type" value="Genomic_DNA"/>
</dbReference>
<dbReference type="Proteomes" id="UP000199072">
    <property type="component" value="Unassembled WGS sequence"/>
</dbReference>
<proteinExistence type="predicted"/>
<dbReference type="PRINTS" id="PR00095">
    <property type="entry name" value="ANTSNTHASEI"/>
</dbReference>
<dbReference type="InterPro" id="IPR005801">
    <property type="entry name" value="ADC_synthase"/>
</dbReference>
<evidence type="ECO:0000259" key="2">
    <source>
        <dbReference type="Pfam" id="PF04715"/>
    </source>
</evidence>